<dbReference type="Gene3D" id="2.40.50.1020">
    <property type="entry name" value="LytTr DNA-binding domain"/>
    <property type="match status" value="1"/>
</dbReference>
<name>A0A558DFJ3_9GAMM</name>
<dbReference type="STRING" id="1543721.AAY24_12640"/>
<keyword evidence="1" id="KW-0902">Two-component regulatory system</keyword>
<evidence type="ECO:0000256" key="3">
    <source>
        <dbReference type="PROSITE-ProRule" id="PRU00169"/>
    </source>
</evidence>
<keyword evidence="3" id="KW-0597">Phosphoprotein</keyword>
<organism evidence="6 7">
    <name type="scientific">Sedimenticola thiotaurini</name>
    <dbReference type="NCBI Taxonomy" id="1543721"/>
    <lineage>
        <taxon>Bacteria</taxon>
        <taxon>Pseudomonadati</taxon>
        <taxon>Pseudomonadota</taxon>
        <taxon>Gammaproteobacteria</taxon>
        <taxon>Chromatiales</taxon>
        <taxon>Sedimenticolaceae</taxon>
        <taxon>Sedimenticola</taxon>
    </lineage>
</organism>
<dbReference type="Pfam" id="PF00072">
    <property type="entry name" value="Response_reg"/>
    <property type="match status" value="1"/>
</dbReference>
<feature type="modified residue" description="4-aspartylphosphate" evidence="3">
    <location>
        <position position="54"/>
    </location>
</feature>
<evidence type="ECO:0000259" key="4">
    <source>
        <dbReference type="PROSITE" id="PS50110"/>
    </source>
</evidence>
<dbReference type="AlphaFoldDB" id="A0A558DFJ3"/>
<dbReference type="GO" id="GO:0006355">
    <property type="term" value="P:regulation of DNA-templated transcription"/>
    <property type="evidence" value="ECO:0007669"/>
    <property type="project" value="TreeGrafter"/>
</dbReference>
<dbReference type="GO" id="GO:0005829">
    <property type="term" value="C:cytosol"/>
    <property type="evidence" value="ECO:0007669"/>
    <property type="project" value="TreeGrafter"/>
</dbReference>
<accession>A0A558DFJ3</accession>
<dbReference type="EMBL" id="VMRY01000003">
    <property type="protein sequence ID" value="TVT59805.1"/>
    <property type="molecule type" value="Genomic_DNA"/>
</dbReference>
<dbReference type="PANTHER" id="PTHR48111">
    <property type="entry name" value="REGULATOR OF RPOS"/>
    <property type="match status" value="1"/>
</dbReference>
<dbReference type="Gene3D" id="3.40.50.2300">
    <property type="match status" value="1"/>
</dbReference>
<dbReference type="InterPro" id="IPR007492">
    <property type="entry name" value="LytTR_DNA-bd_dom"/>
</dbReference>
<feature type="domain" description="HTH LytTR-type" evidence="5">
    <location>
        <begin position="139"/>
        <end position="243"/>
    </location>
</feature>
<evidence type="ECO:0000256" key="1">
    <source>
        <dbReference type="ARBA" id="ARBA00023012"/>
    </source>
</evidence>
<protein>
    <submittedName>
        <fullName evidence="6">Response regulator transcription factor</fullName>
    </submittedName>
</protein>
<dbReference type="GO" id="GO:0000156">
    <property type="term" value="F:phosphorelay response regulator activity"/>
    <property type="evidence" value="ECO:0007669"/>
    <property type="project" value="TreeGrafter"/>
</dbReference>
<dbReference type="GO" id="GO:0000976">
    <property type="term" value="F:transcription cis-regulatory region binding"/>
    <property type="evidence" value="ECO:0007669"/>
    <property type="project" value="TreeGrafter"/>
</dbReference>
<dbReference type="InterPro" id="IPR011006">
    <property type="entry name" value="CheY-like_superfamily"/>
</dbReference>
<evidence type="ECO:0000313" key="6">
    <source>
        <dbReference type="EMBL" id="TVT59805.1"/>
    </source>
</evidence>
<evidence type="ECO:0000256" key="2">
    <source>
        <dbReference type="ARBA" id="ARBA00023125"/>
    </source>
</evidence>
<evidence type="ECO:0000313" key="7">
    <source>
        <dbReference type="Proteomes" id="UP000317355"/>
    </source>
</evidence>
<dbReference type="InterPro" id="IPR039420">
    <property type="entry name" value="WalR-like"/>
</dbReference>
<dbReference type="SUPFAM" id="SSF52172">
    <property type="entry name" value="CheY-like"/>
    <property type="match status" value="1"/>
</dbReference>
<dbReference type="PROSITE" id="PS50930">
    <property type="entry name" value="HTH_LYTTR"/>
    <property type="match status" value="1"/>
</dbReference>
<dbReference type="SMART" id="SM00850">
    <property type="entry name" value="LytTR"/>
    <property type="match status" value="1"/>
</dbReference>
<evidence type="ECO:0000259" key="5">
    <source>
        <dbReference type="PROSITE" id="PS50930"/>
    </source>
</evidence>
<gene>
    <name evidence="6" type="ORF">FHK82_02160</name>
</gene>
<dbReference type="Proteomes" id="UP000317355">
    <property type="component" value="Unassembled WGS sequence"/>
</dbReference>
<proteinExistence type="predicted"/>
<dbReference type="PANTHER" id="PTHR48111:SF3">
    <property type="entry name" value="TRANSCRIPTIONAL REGULATORY PROTEIN BTSR"/>
    <property type="match status" value="1"/>
</dbReference>
<sequence length="245" mass="26991">MKILIVDDEAHARSRLRSLIEEIGPPSRVVGEADNGTAAVDRCKRGDVDLVLMDIRMPGQDGLAAAAELAKFPTPPAVIFVTAYDEHALAAFERDAVDYLLKPIRRGRLEKALEKAASLNRPQLQALQALKGQPDAGYISVSFRGGLQRIPLNEVIYFQADQKYVTVCHSGGEALLEDSLRSLEERYDERFIRIHRNALIARDRLLGLQKIAGGGCTVSLSGSDTALEVSRRHLAEVRKLLRGKL</sequence>
<feature type="domain" description="Response regulatory" evidence="4">
    <location>
        <begin position="2"/>
        <end position="117"/>
    </location>
</feature>
<reference evidence="6 7" key="1">
    <citation type="submission" date="2019-07" db="EMBL/GenBank/DDBJ databases">
        <title>The pathways for chlorine oxyanion respiration interact through the shared metabolite chlorate.</title>
        <authorList>
            <person name="Barnum T.P."/>
            <person name="Cheng Y."/>
            <person name="Hill K.A."/>
            <person name="Lucas L.N."/>
            <person name="Carlson H.K."/>
            <person name="Coates J.D."/>
        </authorList>
    </citation>
    <scope>NUCLEOTIDE SEQUENCE [LARGE SCALE GENOMIC DNA]</scope>
    <source>
        <strain evidence="6">BK-3</strain>
    </source>
</reference>
<comment type="caution">
    <text evidence="6">The sequence shown here is derived from an EMBL/GenBank/DDBJ whole genome shotgun (WGS) entry which is preliminary data.</text>
</comment>
<dbReference type="SMART" id="SM00448">
    <property type="entry name" value="REC"/>
    <property type="match status" value="1"/>
</dbReference>
<dbReference type="GO" id="GO:0032993">
    <property type="term" value="C:protein-DNA complex"/>
    <property type="evidence" value="ECO:0007669"/>
    <property type="project" value="TreeGrafter"/>
</dbReference>
<dbReference type="PROSITE" id="PS50110">
    <property type="entry name" value="RESPONSE_REGULATORY"/>
    <property type="match status" value="1"/>
</dbReference>
<dbReference type="Pfam" id="PF04397">
    <property type="entry name" value="LytTR"/>
    <property type="match status" value="1"/>
</dbReference>
<keyword evidence="2" id="KW-0238">DNA-binding</keyword>
<dbReference type="InterPro" id="IPR001789">
    <property type="entry name" value="Sig_transdc_resp-reg_receiver"/>
</dbReference>